<accession>A0A4Q2J0K5</accession>
<feature type="compositionally biased region" description="Basic and acidic residues" evidence="1">
    <location>
        <begin position="70"/>
        <end position="84"/>
    </location>
</feature>
<dbReference type="RefSeq" id="WP_129340964.1">
    <property type="nucleotide sequence ID" value="NZ_JACIDD010000001.1"/>
</dbReference>
<reference evidence="2 3" key="1">
    <citation type="submission" date="2019-01" db="EMBL/GenBank/DDBJ databases">
        <title>Sphingomonas mucosissima sp. nov. and Sphingomonas desiccabilis sp. nov., from biological soil crusts in the Colorado Plateau, USA.</title>
        <authorList>
            <person name="Zhu D."/>
        </authorList>
    </citation>
    <scope>NUCLEOTIDE SEQUENCE [LARGE SCALE GENOMIC DNA]</scope>
    <source>
        <strain evidence="2 3">CP1D</strain>
    </source>
</reference>
<protein>
    <submittedName>
        <fullName evidence="2">Uncharacterized protein</fullName>
    </submittedName>
</protein>
<organism evidence="2 3">
    <name type="scientific">Sphingomonas desiccabilis</name>
    <dbReference type="NCBI Taxonomy" id="429134"/>
    <lineage>
        <taxon>Bacteria</taxon>
        <taxon>Pseudomonadati</taxon>
        <taxon>Pseudomonadota</taxon>
        <taxon>Alphaproteobacteria</taxon>
        <taxon>Sphingomonadales</taxon>
        <taxon>Sphingomonadaceae</taxon>
        <taxon>Sphingomonas</taxon>
    </lineage>
</organism>
<keyword evidence="3" id="KW-1185">Reference proteome</keyword>
<name>A0A4Q2J0K5_9SPHN</name>
<evidence type="ECO:0000256" key="1">
    <source>
        <dbReference type="SAM" id="MobiDB-lite"/>
    </source>
</evidence>
<dbReference type="EMBL" id="SDPT01000001">
    <property type="protein sequence ID" value="RXZ35190.1"/>
    <property type="molecule type" value="Genomic_DNA"/>
</dbReference>
<dbReference type="AlphaFoldDB" id="A0A4Q2J0K5"/>
<evidence type="ECO:0000313" key="3">
    <source>
        <dbReference type="Proteomes" id="UP000292347"/>
    </source>
</evidence>
<evidence type="ECO:0000313" key="2">
    <source>
        <dbReference type="EMBL" id="RXZ35190.1"/>
    </source>
</evidence>
<proteinExistence type="predicted"/>
<sequence>MSLTLAFCRTQEARQLAIAAAAPLENSRQIANIAAAAWAEEATAAERADARRLKSAASRGPMLPSALPNAEDRSLSENPDRGFA</sequence>
<feature type="region of interest" description="Disordered" evidence="1">
    <location>
        <begin position="48"/>
        <end position="84"/>
    </location>
</feature>
<comment type="caution">
    <text evidence="2">The sequence shown here is derived from an EMBL/GenBank/DDBJ whole genome shotgun (WGS) entry which is preliminary data.</text>
</comment>
<dbReference type="Proteomes" id="UP000292347">
    <property type="component" value="Unassembled WGS sequence"/>
</dbReference>
<gene>
    <name evidence="2" type="ORF">EO081_06020</name>
</gene>